<protein>
    <submittedName>
        <fullName evidence="1">Uncharacterized protein</fullName>
    </submittedName>
</protein>
<sequence length="739" mass="81137">MYKLANSQIRLQIWADTARSRIARLPAIPCVPPSTIYSTFDDLVAAEAALSQAMISGRQRLQADEVAIDRAKQDLRRAYGEREGILEAALLALRRRRNALLPIARIPPEILTMIFLCADKASRPKFSMPSCVALSHVCQHWRAVAIEQSSLWASIPLTFGHQCAVTFLARAKNAPLSIHDEEDSLHPWKPEFVLENLSRTQSLYAQLGDAGLAMLTAPAPLLHTLDLYGVVSAEAFPNGFLGGCAPALRHLCLTFYDTDVVTLWTLPILTHLVSLDVDLMVEGFPTATSFNGMLDVLAGMRTLEVLKMGWRLEHDVLLTLESAADGKHRRFTLAKLGHLDIRCMPRVAKLFLSFITLPSHATLCCRLDSDYHFNDFQEDIPAFISVALASVHSHVDPTLDSSTAITSLSVRVESLRSRSFEIIARTADPLREPVLSLHSGVWEALQPALKALSSLHLEELTSKNSRGAWWEALGQASRLRRLTVSGAVAGGFFEAIYRPDAEDNDYPSPRRPCFLPALSHLVLKDVKPSLHVIRRGMDGDAVSCRWVDILPLDLAARARAGCRLEELNIMRCGVDEESVARMRKMLPAAIPSSGICTAGSASTINGRRDVLAPADLDPPPKSYTVHTKNELDALLKDESFAHAKGIQLVEVMMDKYDAPLALLRQAELSGQTSKYEPSVVPASHDHGPRNIWALLRLLRVYTDDPMITTGATGLGLTQDKTLPASGRPALCDAANAPDI</sequence>
<gene>
    <name evidence="1" type="ORF">FA95DRAFT_1676207</name>
</gene>
<evidence type="ECO:0000313" key="1">
    <source>
        <dbReference type="EMBL" id="KAI0051086.1"/>
    </source>
</evidence>
<evidence type="ECO:0000313" key="2">
    <source>
        <dbReference type="Proteomes" id="UP000814033"/>
    </source>
</evidence>
<organism evidence="1 2">
    <name type="scientific">Auriscalpium vulgare</name>
    <dbReference type="NCBI Taxonomy" id="40419"/>
    <lineage>
        <taxon>Eukaryota</taxon>
        <taxon>Fungi</taxon>
        <taxon>Dikarya</taxon>
        <taxon>Basidiomycota</taxon>
        <taxon>Agaricomycotina</taxon>
        <taxon>Agaricomycetes</taxon>
        <taxon>Russulales</taxon>
        <taxon>Auriscalpiaceae</taxon>
        <taxon>Auriscalpium</taxon>
    </lineage>
</organism>
<name>A0ACB8S4K2_9AGAM</name>
<comment type="caution">
    <text evidence="1">The sequence shown here is derived from an EMBL/GenBank/DDBJ whole genome shotgun (WGS) entry which is preliminary data.</text>
</comment>
<accession>A0ACB8S4K2</accession>
<reference evidence="1" key="1">
    <citation type="submission" date="2021-02" db="EMBL/GenBank/DDBJ databases">
        <authorList>
            <consortium name="DOE Joint Genome Institute"/>
            <person name="Ahrendt S."/>
            <person name="Looney B.P."/>
            <person name="Miyauchi S."/>
            <person name="Morin E."/>
            <person name="Drula E."/>
            <person name="Courty P.E."/>
            <person name="Chicoki N."/>
            <person name="Fauchery L."/>
            <person name="Kohler A."/>
            <person name="Kuo A."/>
            <person name="Labutti K."/>
            <person name="Pangilinan J."/>
            <person name="Lipzen A."/>
            <person name="Riley R."/>
            <person name="Andreopoulos W."/>
            <person name="He G."/>
            <person name="Johnson J."/>
            <person name="Barry K.W."/>
            <person name="Grigoriev I.V."/>
            <person name="Nagy L."/>
            <person name="Hibbett D."/>
            <person name="Henrissat B."/>
            <person name="Matheny P.B."/>
            <person name="Labbe J."/>
            <person name="Martin F."/>
        </authorList>
    </citation>
    <scope>NUCLEOTIDE SEQUENCE</scope>
    <source>
        <strain evidence="1">FP105234-sp</strain>
    </source>
</reference>
<proteinExistence type="predicted"/>
<dbReference type="EMBL" id="MU275855">
    <property type="protein sequence ID" value="KAI0051086.1"/>
    <property type="molecule type" value="Genomic_DNA"/>
</dbReference>
<dbReference type="Proteomes" id="UP000814033">
    <property type="component" value="Unassembled WGS sequence"/>
</dbReference>
<reference evidence="1" key="2">
    <citation type="journal article" date="2022" name="New Phytol.">
        <title>Evolutionary transition to the ectomycorrhizal habit in the genomes of a hyperdiverse lineage of mushroom-forming fungi.</title>
        <authorList>
            <person name="Looney B."/>
            <person name="Miyauchi S."/>
            <person name="Morin E."/>
            <person name="Drula E."/>
            <person name="Courty P.E."/>
            <person name="Kohler A."/>
            <person name="Kuo A."/>
            <person name="LaButti K."/>
            <person name="Pangilinan J."/>
            <person name="Lipzen A."/>
            <person name="Riley R."/>
            <person name="Andreopoulos W."/>
            <person name="He G."/>
            <person name="Johnson J."/>
            <person name="Nolan M."/>
            <person name="Tritt A."/>
            <person name="Barry K.W."/>
            <person name="Grigoriev I.V."/>
            <person name="Nagy L.G."/>
            <person name="Hibbett D."/>
            <person name="Henrissat B."/>
            <person name="Matheny P.B."/>
            <person name="Labbe J."/>
            <person name="Martin F.M."/>
        </authorList>
    </citation>
    <scope>NUCLEOTIDE SEQUENCE</scope>
    <source>
        <strain evidence="1">FP105234-sp</strain>
    </source>
</reference>
<keyword evidence="2" id="KW-1185">Reference proteome</keyword>